<dbReference type="InterPro" id="IPR010730">
    <property type="entry name" value="HET"/>
</dbReference>
<name>A0A5N7AXV4_9EURO</name>
<accession>A0A5N7AXV4</accession>
<evidence type="ECO:0000313" key="3">
    <source>
        <dbReference type="EMBL" id="KAE8374563.1"/>
    </source>
</evidence>
<evidence type="ECO:0000259" key="2">
    <source>
        <dbReference type="Pfam" id="PF26640"/>
    </source>
</evidence>
<keyword evidence="4" id="KW-1185">Reference proteome</keyword>
<evidence type="ECO:0000259" key="1">
    <source>
        <dbReference type="Pfam" id="PF06985"/>
    </source>
</evidence>
<reference evidence="3 4" key="1">
    <citation type="submission" date="2019-04" db="EMBL/GenBank/DDBJ databases">
        <title>Friends and foes A comparative genomics studyof 23 Aspergillus species from section Flavi.</title>
        <authorList>
            <consortium name="DOE Joint Genome Institute"/>
            <person name="Kjaerbolling I."/>
            <person name="Vesth T."/>
            <person name="Frisvad J.C."/>
            <person name="Nybo J.L."/>
            <person name="Theobald S."/>
            <person name="Kildgaard S."/>
            <person name="Isbrandt T."/>
            <person name="Kuo A."/>
            <person name="Sato A."/>
            <person name="Lyhne E.K."/>
            <person name="Kogle M.E."/>
            <person name="Wiebenga A."/>
            <person name="Kun R.S."/>
            <person name="Lubbers R.J."/>
            <person name="Makela M.R."/>
            <person name="Barry K."/>
            <person name="Chovatia M."/>
            <person name="Clum A."/>
            <person name="Daum C."/>
            <person name="Haridas S."/>
            <person name="He G."/>
            <person name="LaButti K."/>
            <person name="Lipzen A."/>
            <person name="Mondo S."/>
            <person name="Riley R."/>
            <person name="Salamov A."/>
            <person name="Simmons B.A."/>
            <person name="Magnuson J.K."/>
            <person name="Henrissat B."/>
            <person name="Mortensen U.H."/>
            <person name="Larsen T.O."/>
            <person name="Devries R.P."/>
            <person name="Grigoriev I.V."/>
            <person name="Machida M."/>
            <person name="Baker S.E."/>
            <person name="Andersen M.R."/>
        </authorList>
    </citation>
    <scope>NUCLEOTIDE SEQUENCE [LARGE SCALE GENOMIC DNA]</scope>
    <source>
        <strain evidence="3 4">IBT 29228</strain>
    </source>
</reference>
<protein>
    <submittedName>
        <fullName evidence="3">HET-domain-containing protein</fullName>
    </submittedName>
</protein>
<dbReference type="Proteomes" id="UP000326198">
    <property type="component" value="Unassembled WGS sequence"/>
</dbReference>
<dbReference type="PANTHER" id="PTHR10622">
    <property type="entry name" value="HET DOMAIN-CONTAINING PROTEIN"/>
    <property type="match status" value="1"/>
</dbReference>
<gene>
    <name evidence="3" type="ORF">BDV26DRAFT_284158</name>
</gene>
<dbReference type="AlphaFoldDB" id="A0A5N7AXV4"/>
<dbReference type="OrthoDB" id="674604at2759"/>
<evidence type="ECO:0000313" key="4">
    <source>
        <dbReference type="Proteomes" id="UP000326198"/>
    </source>
</evidence>
<organism evidence="3 4">
    <name type="scientific">Aspergillus bertholletiae</name>
    <dbReference type="NCBI Taxonomy" id="1226010"/>
    <lineage>
        <taxon>Eukaryota</taxon>
        <taxon>Fungi</taxon>
        <taxon>Dikarya</taxon>
        <taxon>Ascomycota</taxon>
        <taxon>Pezizomycotina</taxon>
        <taxon>Eurotiomycetes</taxon>
        <taxon>Eurotiomycetidae</taxon>
        <taxon>Eurotiales</taxon>
        <taxon>Aspergillaceae</taxon>
        <taxon>Aspergillus</taxon>
        <taxon>Aspergillus subgen. Circumdati</taxon>
    </lineage>
</organism>
<proteinExistence type="predicted"/>
<dbReference type="PANTHER" id="PTHR10622:SF10">
    <property type="entry name" value="HET DOMAIN-CONTAINING PROTEIN"/>
    <property type="match status" value="1"/>
</dbReference>
<sequence>MRLLNTRTIELVEFTPDCIPEYAILSHTWEQGEVLFADLQHRTEKTKPAWPKVQSACAQAWADGFGWIWIDTCCIDKSSSAELSEAINSMFTSYASAAVCYAYLSDVRVWFTRGWTLQELLAPFEVVFFSRDRVRFGERSSMARILSHVTQINYKILTHTLPLNSMSIAQRMSWVARRQTTRPEDMAYCLMGIFSVNMPILYGEGGERAFLRLQEEIMKYSEGQTIFAWTDKSAHPSDRYGLLAPSPACFADSQDIIAWKQEMDSSPYAMTNRGLPLYLKPLSKFGNRYVRVDIGSLVEAKIRGLLACGPVQT</sequence>
<feature type="domain" description="Heterokaryon incompatibility" evidence="1">
    <location>
        <begin position="22"/>
        <end position="106"/>
    </location>
</feature>
<dbReference type="Pfam" id="PF06985">
    <property type="entry name" value="HET"/>
    <property type="match status" value="1"/>
</dbReference>
<dbReference type="InterPro" id="IPR058525">
    <property type="entry name" value="DUF8212"/>
</dbReference>
<dbReference type="EMBL" id="ML736281">
    <property type="protein sequence ID" value="KAE8374563.1"/>
    <property type="molecule type" value="Genomic_DNA"/>
</dbReference>
<dbReference type="Pfam" id="PF26640">
    <property type="entry name" value="DUF8212"/>
    <property type="match status" value="1"/>
</dbReference>
<feature type="domain" description="DUF8212" evidence="2">
    <location>
        <begin position="208"/>
        <end position="236"/>
    </location>
</feature>